<proteinExistence type="predicted"/>
<dbReference type="Proteomes" id="UP000658720">
    <property type="component" value="Unassembled WGS sequence"/>
</dbReference>
<protein>
    <submittedName>
        <fullName evidence="1">Transferase hexapeptide repeat containing protein</fullName>
    </submittedName>
</protein>
<evidence type="ECO:0000313" key="2">
    <source>
        <dbReference type="Proteomes" id="UP000658720"/>
    </source>
</evidence>
<dbReference type="EMBL" id="JADEVV010000060">
    <property type="protein sequence ID" value="MBE9255365.1"/>
    <property type="molecule type" value="Genomic_DNA"/>
</dbReference>
<gene>
    <name evidence="1" type="ORF">IQ217_16285</name>
</gene>
<organism evidence="1 2">
    <name type="scientific">Synechocystis salina LEGE 00031</name>
    <dbReference type="NCBI Taxonomy" id="1828736"/>
    <lineage>
        <taxon>Bacteria</taxon>
        <taxon>Bacillati</taxon>
        <taxon>Cyanobacteriota</taxon>
        <taxon>Cyanophyceae</taxon>
        <taxon>Synechococcales</taxon>
        <taxon>Merismopediaceae</taxon>
        <taxon>Synechocystis</taxon>
    </lineage>
</organism>
<dbReference type="GO" id="GO:0016740">
    <property type="term" value="F:transferase activity"/>
    <property type="evidence" value="ECO:0007669"/>
    <property type="project" value="UniProtKB-KW"/>
</dbReference>
<accession>A0ABR9VVI8</accession>
<keyword evidence="1" id="KW-0808">Transferase</keyword>
<dbReference type="RefSeq" id="WP_194020756.1">
    <property type="nucleotide sequence ID" value="NZ_JADEVV010000060.1"/>
</dbReference>
<reference evidence="1 2" key="1">
    <citation type="submission" date="2020-10" db="EMBL/GenBank/DDBJ databases">
        <authorList>
            <person name="Castelo-Branco R."/>
            <person name="Eusebio N."/>
            <person name="Adriana R."/>
            <person name="Vieira A."/>
            <person name="Brugerolle De Fraissinette N."/>
            <person name="Rezende De Castro R."/>
            <person name="Schneider M.P."/>
            <person name="Vasconcelos V."/>
            <person name="Leao P.N."/>
        </authorList>
    </citation>
    <scope>NUCLEOTIDE SEQUENCE [LARGE SCALE GENOMIC DNA]</scope>
    <source>
        <strain evidence="1 2">LEGE 00031</strain>
    </source>
</reference>
<sequence length="70" mass="7949">MSKSTTIEQRLTNLEQVVFELQNKVDSSDSCENWLERMVGSISDDAAFLEALEYGKMFRQSGKIIDDDGK</sequence>
<name>A0ABR9VVI8_9SYNC</name>
<comment type="caution">
    <text evidence="1">The sequence shown here is derived from an EMBL/GenBank/DDBJ whole genome shotgun (WGS) entry which is preliminary data.</text>
</comment>
<keyword evidence="2" id="KW-1185">Reference proteome</keyword>
<evidence type="ECO:0000313" key="1">
    <source>
        <dbReference type="EMBL" id="MBE9255365.1"/>
    </source>
</evidence>